<dbReference type="InterPro" id="IPR046357">
    <property type="entry name" value="PPIase_dom_sf"/>
</dbReference>
<comment type="domain">
    <text evidence="11">Consists of 3 domains; the N-terminus binds the ribosome, the middle domain has PPIase activity, while the C-terminus has intrinsic chaperone activity on its own.</text>
</comment>
<evidence type="ECO:0000256" key="8">
    <source>
        <dbReference type="ARBA" id="ARBA00023235"/>
    </source>
</evidence>
<dbReference type="SUPFAM" id="SSF102735">
    <property type="entry name" value="Trigger factor ribosome-binding domain"/>
    <property type="match status" value="1"/>
</dbReference>
<dbReference type="InterPro" id="IPR008880">
    <property type="entry name" value="Trigger_fac_C"/>
</dbReference>
<organism evidence="15 16">
    <name type="scientific">Paraconexibacter antarcticus</name>
    <dbReference type="NCBI Taxonomy" id="2949664"/>
    <lineage>
        <taxon>Bacteria</taxon>
        <taxon>Bacillati</taxon>
        <taxon>Actinomycetota</taxon>
        <taxon>Thermoleophilia</taxon>
        <taxon>Solirubrobacterales</taxon>
        <taxon>Paraconexibacteraceae</taxon>
        <taxon>Paraconexibacter</taxon>
    </lineage>
</organism>
<dbReference type="Pfam" id="PF05698">
    <property type="entry name" value="Trigger_C"/>
    <property type="match status" value="1"/>
</dbReference>
<dbReference type="Proteomes" id="UP001056035">
    <property type="component" value="Chromosome"/>
</dbReference>
<comment type="similarity">
    <text evidence="2 11 13">Belongs to the FKBP-type PPIase family. Tig subfamily.</text>
</comment>
<dbReference type="InterPro" id="IPR008881">
    <property type="entry name" value="Trigger_fac_ribosome-bd_bac"/>
</dbReference>
<comment type="subcellular location">
    <subcellularLocation>
        <location evidence="11">Cytoplasm</location>
    </subcellularLocation>
    <text evidence="11">About half TF is bound to the ribosome near the polypeptide exit tunnel while the other half is free in the cytoplasm.</text>
</comment>
<dbReference type="NCBIfam" id="TIGR00115">
    <property type="entry name" value="tig"/>
    <property type="match status" value="1"/>
</dbReference>
<evidence type="ECO:0000259" key="14">
    <source>
        <dbReference type="PROSITE" id="PS50059"/>
    </source>
</evidence>
<keyword evidence="8 11" id="KW-0413">Isomerase</keyword>
<dbReference type="InterPro" id="IPR005215">
    <property type="entry name" value="Trig_fac"/>
</dbReference>
<evidence type="ECO:0000256" key="10">
    <source>
        <dbReference type="ARBA" id="ARBA00029986"/>
    </source>
</evidence>
<accession>A0ABY5DKT9</accession>
<dbReference type="InterPro" id="IPR036611">
    <property type="entry name" value="Trigger_fac_ribosome-bd_sf"/>
</dbReference>
<evidence type="ECO:0000256" key="12">
    <source>
        <dbReference type="PROSITE-ProRule" id="PRU00277"/>
    </source>
</evidence>
<dbReference type="Gene3D" id="3.30.70.1050">
    <property type="entry name" value="Trigger factor ribosome-binding domain"/>
    <property type="match status" value="1"/>
</dbReference>
<comment type="catalytic activity">
    <reaction evidence="1 11 12">
        <text>[protein]-peptidylproline (omega=180) = [protein]-peptidylproline (omega=0)</text>
        <dbReference type="Rhea" id="RHEA:16237"/>
        <dbReference type="Rhea" id="RHEA-COMP:10747"/>
        <dbReference type="Rhea" id="RHEA-COMP:10748"/>
        <dbReference type="ChEBI" id="CHEBI:83833"/>
        <dbReference type="ChEBI" id="CHEBI:83834"/>
        <dbReference type="EC" id="5.2.1.8"/>
    </reaction>
</comment>
<dbReference type="InterPro" id="IPR027304">
    <property type="entry name" value="Trigger_fact/SurA_dom_sf"/>
</dbReference>
<sequence length="454" mass="49319">MAAVTDPITTTVTELPESRVRVEAEVSPAELERRLADSARQIGRDLRLPGFRKGKVPPPVVIRQMGREAVLDEAIRGSIGRWYSGALDASGIAPVGEPDLNLGEMPEVGAPLTFTFEIGVRPVATLGEYEGVEAPRRDPEPDPKVIDEQVEQLRERAARLETKEGAAVDGDFVVMDFKGFLDGEAFAGGEGRDQMVELGTGTLIPGFEEQLAGTSAGDEKTIDVTFPDDYQAEHLAGQLAQFEITVKEIKVKELPELDDEFASDNAGFDTLEELREDLAKKLREDAETRVDGEFREAVLDAVTANATVEVPDALITARAKELFDRMVHSLSHQGITKEAYLGIAQKTEEEILEEAKPDAEQALRREAVIHAVIAAENLVPSDGDVLDALQATAVRENTTPEKLRARLEKNGRLAELMDDLAQGMAMDLLVEHAKAVEAPAEEPAADEPEADAAE</sequence>
<dbReference type="Gene3D" id="3.10.50.40">
    <property type="match status" value="1"/>
</dbReference>
<evidence type="ECO:0000256" key="5">
    <source>
        <dbReference type="ARBA" id="ARBA00022618"/>
    </source>
</evidence>
<dbReference type="InterPro" id="IPR037041">
    <property type="entry name" value="Trigger_fac_C_sf"/>
</dbReference>
<proteinExistence type="inferred from homology"/>
<dbReference type="Pfam" id="PF00254">
    <property type="entry name" value="FKBP_C"/>
    <property type="match status" value="1"/>
</dbReference>
<dbReference type="RefSeq" id="WP_254569098.1">
    <property type="nucleotide sequence ID" value="NZ_CP098502.1"/>
</dbReference>
<dbReference type="PIRSF" id="PIRSF003095">
    <property type="entry name" value="Trigger_factor"/>
    <property type="match status" value="1"/>
</dbReference>
<evidence type="ECO:0000313" key="16">
    <source>
        <dbReference type="Proteomes" id="UP001056035"/>
    </source>
</evidence>
<evidence type="ECO:0000256" key="6">
    <source>
        <dbReference type="ARBA" id="ARBA00023110"/>
    </source>
</evidence>
<dbReference type="PROSITE" id="PS50059">
    <property type="entry name" value="FKBP_PPIASE"/>
    <property type="match status" value="1"/>
</dbReference>
<evidence type="ECO:0000256" key="7">
    <source>
        <dbReference type="ARBA" id="ARBA00023186"/>
    </source>
</evidence>
<dbReference type="GO" id="GO:0003755">
    <property type="term" value="F:peptidyl-prolyl cis-trans isomerase activity"/>
    <property type="evidence" value="ECO:0007669"/>
    <property type="project" value="UniProtKB-EC"/>
</dbReference>
<keyword evidence="9 11" id="KW-0131">Cell cycle</keyword>
<dbReference type="SUPFAM" id="SSF109998">
    <property type="entry name" value="Triger factor/SurA peptide-binding domain-like"/>
    <property type="match status" value="1"/>
</dbReference>
<evidence type="ECO:0000256" key="1">
    <source>
        <dbReference type="ARBA" id="ARBA00000971"/>
    </source>
</evidence>
<keyword evidence="16" id="KW-1185">Reference proteome</keyword>
<dbReference type="Gene3D" id="1.10.3120.10">
    <property type="entry name" value="Trigger factor, C-terminal domain"/>
    <property type="match status" value="1"/>
</dbReference>
<protein>
    <recommendedName>
        <fullName evidence="4 11">Trigger factor</fullName>
        <shortName evidence="11">TF</shortName>
        <ecNumber evidence="3 11">5.2.1.8</ecNumber>
    </recommendedName>
    <alternativeName>
        <fullName evidence="10 11">PPIase</fullName>
    </alternativeName>
</protein>
<dbReference type="SUPFAM" id="SSF54534">
    <property type="entry name" value="FKBP-like"/>
    <property type="match status" value="1"/>
</dbReference>
<dbReference type="Pfam" id="PF05697">
    <property type="entry name" value="Trigger_N"/>
    <property type="match status" value="1"/>
</dbReference>
<evidence type="ECO:0000256" key="9">
    <source>
        <dbReference type="ARBA" id="ARBA00023306"/>
    </source>
</evidence>
<keyword evidence="11" id="KW-0963">Cytoplasm</keyword>
<evidence type="ECO:0000313" key="15">
    <source>
        <dbReference type="EMBL" id="UTI62360.1"/>
    </source>
</evidence>
<feature type="domain" description="PPIase FKBP-type" evidence="14">
    <location>
        <begin position="170"/>
        <end position="255"/>
    </location>
</feature>
<name>A0ABY5DKT9_9ACTN</name>
<reference evidence="15 16" key="1">
    <citation type="submission" date="2022-06" db="EMBL/GenBank/DDBJ databases">
        <title>Paraconexibacter antarcticus.</title>
        <authorList>
            <person name="Kim C.S."/>
        </authorList>
    </citation>
    <scope>NUCLEOTIDE SEQUENCE [LARGE SCALE GENOMIC DNA]</scope>
    <source>
        <strain evidence="15 16">02-257</strain>
    </source>
</reference>
<keyword evidence="7 11" id="KW-0143">Chaperone</keyword>
<dbReference type="EMBL" id="CP098502">
    <property type="protein sequence ID" value="UTI62360.1"/>
    <property type="molecule type" value="Genomic_DNA"/>
</dbReference>
<evidence type="ECO:0000256" key="11">
    <source>
        <dbReference type="HAMAP-Rule" id="MF_00303"/>
    </source>
</evidence>
<keyword evidence="5 11" id="KW-0132">Cell division</keyword>
<evidence type="ECO:0000256" key="13">
    <source>
        <dbReference type="RuleBase" id="RU003914"/>
    </source>
</evidence>
<evidence type="ECO:0000256" key="2">
    <source>
        <dbReference type="ARBA" id="ARBA00005464"/>
    </source>
</evidence>
<evidence type="ECO:0000256" key="3">
    <source>
        <dbReference type="ARBA" id="ARBA00013194"/>
    </source>
</evidence>
<keyword evidence="6 11" id="KW-0697">Rotamase</keyword>
<gene>
    <name evidence="11 15" type="primary">tig</name>
    <name evidence="15" type="ORF">NBH00_13410</name>
</gene>
<evidence type="ECO:0000256" key="4">
    <source>
        <dbReference type="ARBA" id="ARBA00016902"/>
    </source>
</evidence>
<dbReference type="HAMAP" id="MF_00303">
    <property type="entry name" value="Trigger_factor_Tig"/>
    <property type="match status" value="1"/>
</dbReference>
<dbReference type="InterPro" id="IPR001179">
    <property type="entry name" value="PPIase_FKBP_dom"/>
</dbReference>
<comment type="function">
    <text evidence="11">Involved in protein export. Acts as a chaperone by maintaining the newly synthesized protein in an open conformation. Functions as a peptidyl-prolyl cis-trans isomerase.</text>
</comment>
<dbReference type="EC" id="5.2.1.8" evidence="3 11"/>